<evidence type="ECO:0000256" key="1">
    <source>
        <dbReference type="ARBA" id="ARBA00004141"/>
    </source>
</evidence>
<keyword evidence="3 8" id="KW-1133">Transmembrane helix</keyword>
<dbReference type="GO" id="GO:0008142">
    <property type="term" value="F:oxysterol binding"/>
    <property type="evidence" value="ECO:0007669"/>
    <property type="project" value="InterPro"/>
</dbReference>
<name>A0A6J2VGN2_CHACN</name>
<dbReference type="GO" id="GO:0004930">
    <property type="term" value="F:G protein-coupled receptor activity"/>
    <property type="evidence" value="ECO:0007669"/>
    <property type="project" value="UniProtKB-KW"/>
</dbReference>
<feature type="domain" description="G-protein coupled receptors family 1 profile" evidence="9">
    <location>
        <begin position="30"/>
        <end position="276"/>
    </location>
</feature>
<feature type="transmembrane region" description="Helical" evidence="8">
    <location>
        <begin position="182"/>
        <end position="206"/>
    </location>
</feature>
<accession>A0A6J2VGN2</accession>
<dbReference type="InterPro" id="IPR017452">
    <property type="entry name" value="GPCR_Rhodpsn_7TM"/>
</dbReference>
<keyword evidence="2 8" id="KW-0812">Transmembrane</keyword>
<gene>
    <name evidence="11" type="primary">LOC115812110</name>
</gene>
<evidence type="ECO:0000313" key="11">
    <source>
        <dbReference type="RefSeq" id="XP_030630461.1"/>
    </source>
</evidence>
<dbReference type="Proteomes" id="UP000504632">
    <property type="component" value="Chromosome 5"/>
</dbReference>
<evidence type="ECO:0000256" key="6">
    <source>
        <dbReference type="ARBA" id="ARBA00023170"/>
    </source>
</evidence>
<dbReference type="GeneID" id="115812110"/>
<dbReference type="PROSITE" id="PS50262">
    <property type="entry name" value="G_PROTEIN_RECEP_F1_2"/>
    <property type="match status" value="1"/>
</dbReference>
<comment type="subcellular location">
    <subcellularLocation>
        <location evidence="1">Membrane</location>
        <topology evidence="1">Multi-pass membrane protein</topology>
    </subcellularLocation>
</comment>
<feature type="transmembrane region" description="Helical" evidence="8">
    <location>
        <begin position="20"/>
        <end position="42"/>
    </location>
</feature>
<proteinExistence type="predicted"/>
<sequence length="292" mass="33331">MGSDSNRTYYDLPAAYRYSLLGIYIIVFLGGIVSVAMMIGVLKSNIRSVTTLAVVNLIVVHILFLLSVPFRIYFYAVNHWHLGTNFCKLVSSLIHAHMYVAIIFYVVILVARYVNFFQRPDRMEFYRRLHALGASLAVWVIILCVALPVTFENYGQSKDRNETLCFNFGGALKNPAVVTINYILSAGVLLTTIGLACCQLYILYCVYKKYGQSSFSHQEFWAQIKSLCFVLVMVVCFMPYHLFRIYYVSNYHPDLEMQNEVFLAVTALSCFDMLTFLSRPGCRPACSNCCHF</sequence>
<evidence type="ECO:0000256" key="3">
    <source>
        <dbReference type="ARBA" id="ARBA00022989"/>
    </source>
</evidence>
<dbReference type="Pfam" id="PF00001">
    <property type="entry name" value="7tm_1"/>
    <property type="match status" value="1"/>
</dbReference>
<keyword evidence="5 8" id="KW-0472">Membrane</keyword>
<keyword evidence="6 11" id="KW-0675">Receptor</keyword>
<feature type="transmembrane region" description="Helical" evidence="8">
    <location>
        <begin position="227"/>
        <end position="249"/>
    </location>
</feature>
<dbReference type="InterPro" id="IPR047160">
    <property type="entry name" value="GP183-like"/>
</dbReference>
<keyword evidence="10" id="KW-1185">Reference proteome</keyword>
<protein>
    <submittedName>
        <fullName evidence="11">Probable G-protein coupled receptor 141</fullName>
    </submittedName>
</protein>
<dbReference type="SUPFAM" id="SSF81321">
    <property type="entry name" value="Family A G protein-coupled receptor-like"/>
    <property type="match status" value="1"/>
</dbReference>
<dbReference type="PANTHER" id="PTHR24237">
    <property type="entry name" value="G-PROTEIN COUPLED RECEPTOR"/>
    <property type="match status" value="1"/>
</dbReference>
<feature type="transmembrane region" description="Helical" evidence="8">
    <location>
        <begin position="96"/>
        <end position="117"/>
    </location>
</feature>
<evidence type="ECO:0000256" key="5">
    <source>
        <dbReference type="ARBA" id="ARBA00023136"/>
    </source>
</evidence>
<dbReference type="InParanoid" id="A0A6J2VGN2"/>
<feature type="transmembrane region" description="Helical" evidence="8">
    <location>
        <begin position="129"/>
        <end position="151"/>
    </location>
</feature>
<dbReference type="PRINTS" id="PR01157">
    <property type="entry name" value="P2YPURNOCPTR"/>
</dbReference>
<organism evidence="10 11">
    <name type="scientific">Chanos chanos</name>
    <name type="common">Milkfish</name>
    <name type="synonym">Mugil chanos</name>
    <dbReference type="NCBI Taxonomy" id="29144"/>
    <lineage>
        <taxon>Eukaryota</taxon>
        <taxon>Metazoa</taxon>
        <taxon>Chordata</taxon>
        <taxon>Craniata</taxon>
        <taxon>Vertebrata</taxon>
        <taxon>Euteleostomi</taxon>
        <taxon>Actinopterygii</taxon>
        <taxon>Neopterygii</taxon>
        <taxon>Teleostei</taxon>
        <taxon>Ostariophysi</taxon>
        <taxon>Gonorynchiformes</taxon>
        <taxon>Chanidae</taxon>
        <taxon>Chanos</taxon>
    </lineage>
</organism>
<dbReference type="RefSeq" id="XP_030630461.1">
    <property type="nucleotide sequence ID" value="XM_030774601.1"/>
</dbReference>
<evidence type="ECO:0000256" key="8">
    <source>
        <dbReference type="SAM" id="Phobius"/>
    </source>
</evidence>
<keyword evidence="4" id="KW-0297">G-protein coupled receptor</keyword>
<dbReference type="InterPro" id="IPR000276">
    <property type="entry name" value="GPCR_Rhodpsn"/>
</dbReference>
<keyword evidence="7" id="KW-0807">Transducer</keyword>
<dbReference type="Gene3D" id="1.20.1070.10">
    <property type="entry name" value="Rhodopsin 7-helix transmembrane proteins"/>
    <property type="match status" value="1"/>
</dbReference>
<dbReference type="GO" id="GO:0016020">
    <property type="term" value="C:membrane"/>
    <property type="evidence" value="ECO:0007669"/>
    <property type="project" value="UniProtKB-SubCell"/>
</dbReference>
<dbReference type="PRINTS" id="PR00237">
    <property type="entry name" value="GPCRRHODOPSN"/>
</dbReference>
<evidence type="ECO:0000256" key="4">
    <source>
        <dbReference type="ARBA" id="ARBA00023040"/>
    </source>
</evidence>
<feature type="transmembrane region" description="Helical" evidence="8">
    <location>
        <begin position="54"/>
        <end position="76"/>
    </location>
</feature>
<evidence type="ECO:0000256" key="7">
    <source>
        <dbReference type="ARBA" id="ARBA00023224"/>
    </source>
</evidence>
<evidence type="ECO:0000259" key="9">
    <source>
        <dbReference type="PROSITE" id="PS50262"/>
    </source>
</evidence>
<dbReference type="PANTHER" id="PTHR24237:SF35">
    <property type="entry name" value="G-PROTEIN COUPLED RECEPTOR 141-RELATED"/>
    <property type="match status" value="1"/>
</dbReference>
<dbReference type="OrthoDB" id="9947118at2759"/>
<evidence type="ECO:0000313" key="10">
    <source>
        <dbReference type="Proteomes" id="UP000504632"/>
    </source>
</evidence>
<evidence type="ECO:0000256" key="2">
    <source>
        <dbReference type="ARBA" id="ARBA00022692"/>
    </source>
</evidence>
<reference evidence="11" key="1">
    <citation type="submission" date="2025-08" db="UniProtKB">
        <authorList>
            <consortium name="RefSeq"/>
        </authorList>
    </citation>
    <scope>IDENTIFICATION</scope>
</reference>
<dbReference type="AlphaFoldDB" id="A0A6J2VGN2"/>